<dbReference type="Proteomes" id="UP000054166">
    <property type="component" value="Unassembled WGS sequence"/>
</dbReference>
<feature type="transmembrane region" description="Helical" evidence="1">
    <location>
        <begin position="29"/>
        <end position="47"/>
    </location>
</feature>
<dbReference type="AlphaFoldDB" id="A0A0C3G3P3"/>
<evidence type="ECO:0000256" key="1">
    <source>
        <dbReference type="SAM" id="Phobius"/>
    </source>
</evidence>
<organism evidence="2 3">
    <name type="scientific">Piloderma croceum (strain F 1598)</name>
    <dbReference type="NCBI Taxonomy" id="765440"/>
    <lineage>
        <taxon>Eukaryota</taxon>
        <taxon>Fungi</taxon>
        <taxon>Dikarya</taxon>
        <taxon>Basidiomycota</taxon>
        <taxon>Agaricomycotina</taxon>
        <taxon>Agaricomycetes</taxon>
        <taxon>Agaricomycetidae</taxon>
        <taxon>Atheliales</taxon>
        <taxon>Atheliaceae</taxon>
        <taxon>Piloderma</taxon>
    </lineage>
</organism>
<dbReference type="EMBL" id="KN832972">
    <property type="protein sequence ID" value="KIM90920.1"/>
    <property type="molecule type" value="Genomic_DNA"/>
</dbReference>
<evidence type="ECO:0000313" key="3">
    <source>
        <dbReference type="Proteomes" id="UP000054166"/>
    </source>
</evidence>
<feature type="transmembrane region" description="Helical" evidence="1">
    <location>
        <begin position="114"/>
        <end position="134"/>
    </location>
</feature>
<proteinExistence type="predicted"/>
<accession>A0A0C3G3P3</accession>
<name>A0A0C3G3P3_PILCF</name>
<feature type="transmembrane region" description="Helical" evidence="1">
    <location>
        <begin position="74"/>
        <end position="94"/>
    </location>
</feature>
<protein>
    <submittedName>
        <fullName evidence="2">Uncharacterized protein</fullName>
    </submittedName>
</protein>
<reference evidence="3" key="2">
    <citation type="submission" date="2015-01" db="EMBL/GenBank/DDBJ databases">
        <title>Evolutionary Origins and Diversification of the Mycorrhizal Mutualists.</title>
        <authorList>
            <consortium name="DOE Joint Genome Institute"/>
            <consortium name="Mycorrhizal Genomics Consortium"/>
            <person name="Kohler A."/>
            <person name="Kuo A."/>
            <person name="Nagy L.G."/>
            <person name="Floudas D."/>
            <person name="Copeland A."/>
            <person name="Barry K.W."/>
            <person name="Cichocki N."/>
            <person name="Veneault-Fourrey C."/>
            <person name="LaButti K."/>
            <person name="Lindquist E.A."/>
            <person name="Lipzen A."/>
            <person name="Lundell T."/>
            <person name="Morin E."/>
            <person name="Murat C."/>
            <person name="Riley R."/>
            <person name="Ohm R."/>
            <person name="Sun H."/>
            <person name="Tunlid A."/>
            <person name="Henrissat B."/>
            <person name="Grigoriev I.V."/>
            <person name="Hibbett D.S."/>
            <person name="Martin F."/>
        </authorList>
    </citation>
    <scope>NUCLEOTIDE SEQUENCE [LARGE SCALE GENOMIC DNA]</scope>
    <source>
        <strain evidence="3">F 1598</strain>
    </source>
</reference>
<keyword evidence="1" id="KW-0812">Transmembrane</keyword>
<dbReference type="InParanoid" id="A0A0C3G3P3"/>
<keyword evidence="3" id="KW-1185">Reference proteome</keyword>
<gene>
    <name evidence="2" type="ORF">PILCRDRAFT_155534</name>
</gene>
<sequence length="135" mass="15526">MPLPTFCDVDPVVVKLLTNLKRRLHLERFYCALIPVCIATITLLQAGTHNSCSGIRMKCIVRSLLFNQSLALKFILFSTFTTTSADIWPGYTIWVALSRRPMAGYIWLRAHCFIYFRLWAMTCVELCNLGLWSVF</sequence>
<dbReference type="HOGENOM" id="CLU_1886520_0_0_1"/>
<keyword evidence="1" id="KW-1133">Transmembrane helix</keyword>
<evidence type="ECO:0000313" key="2">
    <source>
        <dbReference type="EMBL" id="KIM90920.1"/>
    </source>
</evidence>
<keyword evidence="1" id="KW-0472">Membrane</keyword>
<reference evidence="2 3" key="1">
    <citation type="submission" date="2014-04" db="EMBL/GenBank/DDBJ databases">
        <authorList>
            <consortium name="DOE Joint Genome Institute"/>
            <person name="Kuo A."/>
            <person name="Tarkka M."/>
            <person name="Buscot F."/>
            <person name="Kohler A."/>
            <person name="Nagy L.G."/>
            <person name="Floudas D."/>
            <person name="Copeland A."/>
            <person name="Barry K.W."/>
            <person name="Cichocki N."/>
            <person name="Veneault-Fourrey C."/>
            <person name="LaButti K."/>
            <person name="Lindquist E.A."/>
            <person name="Lipzen A."/>
            <person name="Lundell T."/>
            <person name="Morin E."/>
            <person name="Murat C."/>
            <person name="Sun H."/>
            <person name="Tunlid A."/>
            <person name="Henrissat B."/>
            <person name="Grigoriev I.V."/>
            <person name="Hibbett D.S."/>
            <person name="Martin F."/>
            <person name="Nordberg H.P."/>
            <person name="Cantor M.N."/>
            <person name="Hua S.X."/>
        </authorList>
    </citation>
    <scope>NUCLEOTIDE SEQUENCE [LARGE SCALE GENOMIC DNA]</scope>
    <source>
        <strain evidence="2 3">F 1598</strain>
    </source>
</reference>